<organism evidence="3 4">
    <name type="scientific">Winkia neuii</name>
    <dbReference type="NCBI Taxonomy" id="33007"/>
    <lineage>
        <taxon>Bacteria</taxon>
        <taxon>Bacillati</taxon>
        <taxon>Actinomycetota</taxon>
        <taxon>Actinomycetes</taxon>
        <taxon>Actinomycetales</taxon>
        <taxon>Actinomycetaceae</taxon>
        <taxon>Winkia</taxon>
    </lineage>
</organism>
<name>A0A2I1IMY5_9ACTO</name>
<keyword evidence="2" id="KW-0812">Transmembrane</keyword>
<proteinExistence type="predicted"/>
<protein>
    <submittedName>
        <fullName evidence="3">Uncharacterized protein</fullName>
    </submittedName>
</protein>
<keyword evidence="2" id="KW-1133">Transmembrane helix</keyword>
<gene>
    <name evidence="3" type="ORF">CYJ19_06325</name>
</gene>
<feature type="transmembrane region" description="Helical" evidence="2">
    <location>
        <begin position="121"/>
        <end position="151"/>
    </location>
</feature>
<evidence type="ECO:0000256" key="2">
    <source>
        <dbReference type="SAM" id="Phobius"/>
    </source>
</evidence>
<dbReference type="RefSeq" id="WP_101634699.1">
    <property type="nucleotide sequence ID" value="NZ_PKKO01000003.1"/>
</dbReference>
<comment type="caution">
    <text evidence="3">The sequence shown here is derived from an EMBL/GenBank/DDBJ whole genome shotgun (WGS) entry which is preliminary data.</text>
</comment>
<evidence type="ECO:0000313" key="3">
    <source>
        <dbReference type="EMBL" id="PKY72452.1"/>
    </source>
</evidence>
<accession>A0A2I1IMY5</accession>
<reference evidence="3 4" key="1">
    <citation type="submission" date="2017-12" db="EMBL/GenBank/DDBJ databases">
        <title>Phylogenetic diversity of female urinary microbiome.</title>
        <authorList>
            <person name="Thomas-White K."/>
            <person name="Wolfe A.J."/>
        </authorList>
    </citation>
    <scope>NUCLEOTIDE SEQUENCE [LARGE SCALE GENOMIC DNA]</scope>
    <source>
        <strain evidence="3 4">UMB0402</strain>
    </source>
</reference>
<keyword evidence="4" id="KW-1185">Reference proteome</keyword>
<keyword evidence="2" id="KW-0472">Membrane</keyword>
<sequence length="407" mass="42877">MALREAEQADADRRAARGALLQAEGEKVRAEIAGVAGADNGAQLLRVRDQISQYKRRLADANGRIEAAAGKVRAIKDDYDQAGWAIASRIDTARECAPKLELWEGIVYSDSWKVLAGVAKVAAVVLAIALCFFSGGALAIALAAASAIIAFDSFMQWQVGDKSGLEFGVDAIFAALALVPAGKALWVGGKALKGGASVGAAFACEATGATRILLRNLSPLSKSQAVRGLAAGIKQAGKNLISTGRWSNPVSAMSPRAAQELKGAVGESVRNLVTGKDSFLHNREGLRSVIIGEVVPGKKKMAAFHDAKVRVGQYKNLYHRLGVAERGPFGITPLAKGWNLCRAILHSDVLVKGAEVASTYKPVVSDGVASFINLTDPLSRDGLTVKKTMGTLIRPFGAYEGLKDAMR</sequence>
<keyword evidence="1" id="KW-0175">Coiled coil</keyword>
<evidence type="ECO:0000256" key="1">
    <source>
        <dbReference type="SAM" id="Coils"/>
    </source>
</evidence>
<evidence type="ECO:0000313" key="4">
    <source>
        <dbReference type="Proteomes" id="UP000235122"/>
    </source>
</evidence>
<feature type="coiled-coil region" evidence="1">
    <location>
        <begin position="44"/>
        <end position="71"/>
    </location>
</feature>
<dbReference type="AlphaFoldDB" id="A0A2I1IMY5"/>
<dbReference type="Proteomes" id="UP000235122">
    <property type="component" value="Unassembled WGS sequence"/>
</dbReference>
<dbReference type="EMBL" id="PKKO01000003">
    <property type="protein sequence ID" value="PKY72452.1"/>
    <property type="molecule type" value="Genomic_DNA"/>
</dbReference>